<proteinExistence type="predicted"/>
<protein>
    <submittedName>
        <fullName evidence="2">Uncharacterized protein</fullName>
    </submittedName>
</protein>
<evidence type="ECO:0000313" key="2">
    <source>
        <dbReference type="EMBL" id="KAK7027542.1"/>
    </source>
</evidence>
<evidence type="ECO:0000256" key="1">
    <source>
        <dbReference type="SAM" id="MobiDB-lite"/>
    </source>
</evidence>
<organism evidence="2 3">
    <name type="scientific">Paramarasmius palmivorus</name>
    <dbReference type="NCBI Taxonomy" id="297713"/>
    <lineage>
        <taxon>Eukaryota</taxon>
        <taxon>Fungi</taxon>
        <taxon>Dikarya</taxon>
        <taxon>Basidiomycota</taxon>
        <taxon>Agaricomycotina</taxon>
        <taxon>Agaricomycetes</taxon>
        <taxon>Agaricomycetidae</taxon>
        <taxon>Agaricales</taxon>
        <taxon>Marasmiineae</taxon>
        <taxon>Marasmiaceae</taxon>
        <taxon>Paramarasmius</taxon>
    </lineage>
</organism>
<evidence type="ECO:0000313" key="3">
    <source>
        <dbReference type="Proteomes" id="UP001383192"/>
    </source>
</evidence>
<gene>
    <name evidence="2" type="ORF">VNI00_015176</name>
</gene>
<keyword evidence="3" id="KW-1185">Reference proteome</keyword>
<sequence length="237" mass="26857">MFNEGFPPSEIVAPEPDGKPSQVSLSDGPEPLQLLLQFSHNTEQPDLRSKSIHSVMAFSIVAEKYGNMLAIQACRMAMEDLGRRSPSDALVVVNYKVHNRNYDGIDEFARRSMVLPLKDAVAKTREYPNVYAIWTQYREEWQGSFRCYSAAVQNMPTIHNGDHLRPRKHDDDSVIKVLKAELEAEAVPTIESVRRTLDRALRVNGLVSTEGRQGLITAQRIIEEIIMEFPVWTQFSA</sequence>
<dbReference type="Proteomes" id="UP001383192">
    <property type="component" value="Unassembled WGS sequence"/>
</dbReference>
<name>A0AAW0BN94_9AGAR</name>
<feature type="region of interest" description="Disordered" evidence="1">
    <location>
        <begin position="1"/>
        <end position="26"/>
    </location>
</feature>
<dbReference type="AlphaFoldDB" id="A0AAW0BN94"/>
<reference evidence="2 3" key="1">
    <citation type="submission" date="2024-01" db="EMBL/GenBank/DDBJ databases">
        <title>A draft genome for a cacao thread blight-causing isolate of Paramarasmius palmivorus.</title>
        <authorList>
            <person name="Baruah I.K."/>
            <person name="Bukari Y."/>
            <person name="Amoako-Attah I."/>
            <person name="Meinhardt L.W."/>
            <person name="Bailey B.A."/>
            <person name="Cohen S.P."/>
        </authorList>
    </citation>
    <scope>NUCLEOTIDE SEQUENCE [LARGE SCALE GENOMIC DNA]</scope>
    <source>
        <strain evidence="2 3">GH-12</strain>
    </source>
</reference>
<accession>A0AAW0BN94</accession>
<dbReference type="EMBL" id="JAYKXP010000094">
    <property type="protein sequence ID" value="KAK7027542.1"/>
    <property type="molecule type" value="Genomic_DNA"/>
</dbReference>
<comment type="caution">
    <text evidence="2">The sequence shown here is derived from an EMBL/GenBank/DDBJ whole genome shotgun (WGS) entry which is preliminary data.</text>
</comment>